<evidence type="ECO:0000313" key="1">
    <source>
        <dbReference type="EMBL" id="KAK1882863.1"/>
    </source>
</evidence>
<reference evidence="1" key="1">
    <citation type="submission" date="2023-04" db="EMBL/GenBank/DDBJ databases">
        <title>Chromosome-level genome of Chaenocephalus aceratus.</title>
        <authorList>
            <person name="Park H."/>
        </authorList>
    </citation>
    <scope>NUCLEOTIDE SEQUENCE</scope>
    <source>
        <strain evidence="1">DE</strain>
        <tissue evidence="1">Muscle</tissue>
    </source>
</reference>
<gene>
    <name evidence="1" type="ORF">KUDE01_023643</name>
</gene>
<evidence type="ECO:0000313" key="2">
    <source>
        <dbReference type="Proteomes" id="UP001228049"/>
    </source>
</evidence>
<accession>A0AAD9BJL4</accession>
<dbReference type="Proteomes" id="UP001228049">
    <property type="component" value="Unassembled WGS sequence"/>
</dbReference>
<keyword evidence="2" id="KW-1185">Reference proteome</keyword>
<dbReference type="AlphaFoldDB" id="A0AAD9BJL4"/>
<organism evidence="1 2">
    <name type="scientific">Dissostichus eleginoides</name>
    <name type="common">Patagonian toothfish</name>
    <name type="synonym">Dissostichus amissus</name>
    <dbReference type="NCBI Taxonomy" id="100907"/>
    <lineage>
        <taxon>Eukaryota</taxon>
        <taxon>Metazoa</taxon>
        <taxon>Chordata</taxon>
        <taxon>Craniata</taxon>
        <taxon>Vertebrata</taxon>
        <taxon>Euteleostomi</taxon>
        <taxon>Actinopterygii</taxon>
        <taxon>Neopterygii</taxon>
        <taxon>Teleostei</taxon>
        <taxon>Neoteleostei</taxon>
        <taxon>Acanthomorphata</taxon>
        <taxon>Eupercaria</taxon>
        <taxon>Perciformes</taxon>
        <taxon>Notothenioidei</taxon>
        <taxon>Nototheniidae</taxon>
        <taxon>Dissostichus</taxon>
    </lineage>
</organism>
<proteinExistence type="predicted"/>
<name>A0AAD9BJL4_DISEL</name>
<sequence length="308" mass="33417">MEAGGGAAAAVGSAALGLLGATTTSSHDILDRGLRPGRHLQDDDIVPELANIHPRERPDWEETISAMARSAEIPELRTDPLMRSCSSSTASMKVKNVKKLCFTKGHFPKLAECAHFHYENVDFGTIQSNLRPFGCVYEKHQAREEWGIQHPTTITAINLSLTAAPPPVIWTTVHEFTKAVVLVCGRMKAVCLRTLMHVIKIDVSLSLLLASPLCCYTADLCFSCVTFTLRRDTHRLGGEAAPRCVRAVTLLLFDPPVPQSLPCLHPASCDTICSHCPLSPFTHKGAGGMHRAEFPPPVGPYPSTAALH</sequence>
<comment type="caution">
    <text evidence="1">The sequence shown here is derived from an EMBL/GenBank/DDBJ whole genome shotgun (WGS) entry which is preliminary data.</text>
</comment>
<dbReference type="EMBL" id="JASDAP010000023">
    <property type="protein sequence ID" value="KAK1882863.1"/>
    <property type="molecule type" value="Genomic_DNA"/>
</dbReference>
<protein>
    <submittedName>
        <fullName evidence="1">Rho GTPase-activating protein 32</fullName>
    </submittedName>
</protein>